<keyword evidence="3" id="KW-1185">Reference proteome</keyword>
<feature type="region of interest" description="Disordered" evidence="1">
    <location>
        <begin position="1"/>
        <end position="83"/>
    </location>
</feature>
<protein>
    <submittedName>
        <fullName evidence="2">Uncharacterized protein</fullName>
    </submittedName>
</protein>
<evidence type="ECO:0000256" key="1">
    <source>
        <dbReference type="SAM" id="MobiDB-lite"/>
    </source>
</evidence>
<sequence>MRGYVSDNERDNPSLTRPSAHPSHSILASLQQQTAAAVSGGHRAGAPTQAESWVLVNVQQEGSATTDPKDSEGGNDVTEGPKVSVTSFSASSPLVPSSVLHMPIMIVFSDLFTLEKAVDSIAFLVRDPAHITPNSIEYCVHALRVFVEACSSPSKPPLFQRLGCDPNTAIATARDDPITGGLALQIFLLLIYLRHADSLLISFGEAHCHSRVTQTQ</sequence>
<gene>
    <name evidence="2" type="ORF">DILT_LOCUS12290</name>
</gene>
<dbReference type="EMBL" id="UYRU01065902">
    <property type="protein sequence ID" value="VDN16459.1"/>
    <property type="molecule type" value="Genomic_DNA"/>
</dbReference>
<proteinExistence type="predicted"/>
<evidence type="ECO:0000313" key="2">
    <source>
        <dbReference type="EMBL" id="VDN16459.1"/>
    </source>
</evidence>
<evidence type="ECO:0000313" key="3">
    <source>
        <dbReference type="Proteomes" id="UP000281553"/>
    </source>
</evidence>
<reference evidence="2 3" key="1">
    <citation type="submission" date="2018-11" db="EMBL/GenBank/DDBJ databases">
        <authorList>
            <consortium name="Pathogen Informatics"/>
        </authorList>
    </citation>
    <scope>NUCLEOTIDE SEQUENCE [LARGE SCALE GENOMIC DNA]</scope>
</reference>
<feature type="compositionally biased region" description="Polar residues" evidence="1">
    <location>
        <begin position="26"/>
        <end position="36"/>
    </location>
</feature>
<name>A0A3P7P7U8_DIBLA</name>
<dbReference type="AlphaFoldDB" id="A0A3P7P7U8"/>
<feature type="compositionally biased region" description="Polar residues" evidence="1">
    <location>
        <begin position="57"/>
        <end position="66"/>
    </location>
</feature>
<dbReference type="OrthoDB" id="10258608at2759"/>
<accession>A0A3P7P7U8</accession>
<dbReference type="Proteomes" id="UP000281553">
    <property type="component" value="Unassembled WGS sequence"/>
</dbReference>
<organism evidence="2 3">
    <name type="scientific">Dibothriocephalus latus</name>
    <name type="common">Fish tapeworm</name>
    <name type="synonym">Diphyllobothrium latum</name>
    <dbReference type="NCBI Taxonomy" id="60516"/>
    <lineage>
        <taxon>Eukaryota</taxon>
        <taxon>Metazoa</taxon>
        <taxon>Spiralia</taxon>
        <taxon>Lophotrochozoa</taxon>
        <taxon>Platyhelminthes</taxon>
        <taxon>Cestoda</taxon>
        <taxon>Eucestoda</taxon>
        <taxon>Diphyllobothriidea</taxon>
        <taxon>Diphyllobothriidae</taxon>
        <taxon>Dibothriocephalus</taxon>
    </lineage>
</organism>